<reference evidence="3 4" key="1">
    <citation type="journal article" date="2007" name="Int. J. Syst. Evol. Microbiol.">
        <title>Natronorubrum sulfidifaciens sp. nov., an extremely haloalkaliphilic archaeon isolated from Aiding salt lake in Xin-Jiang, China.</title>
        <authorList>
            <person name="Cui H.L."/>
            <person name="Tohty D."/>
            <person name="Liu H.C."/>
            <person name="Liu S.J."/>
            <person name="Oren A."/>
            <person name="Zhou P.J."/>
        </authorList>
    </citation>
    <scope>NUCLEOTIDE SEQUENCE [LARGE SCALE GENOMIC DNA]</scope>
    <source>
        <strain evidence="3 4">7-3</strain>
    </source>
</reference>
<dbReference type="InterPro" id="IPR055684">
    <property type="entry name" value="DUF7260"/>
</dbReference>
<evidence type="ECO:0000256" key="1">
    <source>
        <dbReference type="SAM" id="Coils"/>
    </source>
</evidence>
<dbReference type="AlphaFoldDB" id="A0A5P9P2Y6"/>
<dbReference type="Proteomes" id="UP000326170">
    <property type="component" value="Chromosome"/>
</dbReference>
<proteinExistence type="predicted"/>
<evidence type="ECO:0000259" key="2">
    <source>
        <dbReference type="Pfam" id="PF23921"/>
    </source>
</evidence>
<organism evidence="3 4">
    <name type="scientific">Natronorubrum aibiense</name>
    <dbReference type="NCBI Taxonomy" id="348826"/>
    <lineage>
        <taxon>Archaea</taxon>
        <taxon>Methanobacteriati</taxon>
        <taxon>Methanobacteriota</taxon>
        <taxon>Stenosarchaea group</taxon>
        <taxon>Halobacteria</taxon>
        <taxon>Halobacteriales</taxon>
        <taxon>Natrialbaceae</taxon>
        <taxon>Natronorubrum</taxon>
    </lineage>
</organism>
<dbReference type="OrthoDB" id="163917at2157"/>
<dbReference type="GeneID" id="42301023"/>
<dbReference type="KEGG" id="nas:GCU68_08215"/>
<sequence length="261" mass="28869">MSAPQRAVLESATAALDREHTQLTAERRAFERFRSRVARLETAAPSTAAVASHTVGSPIAVRPHSTPRVGGLESIVDAYRDTVMAIPHYDDVYAEPCREHMAGELGAELAAAIDGSSQVHPPIKQSVIAATDHAIDARTQLIDAIEDEHAELETATQTLATLRADLESLRAQPLAQLEFNALRLTRERLTNLRIRCDEFAAARQETIWRRRQLTIADMGVFERYCYGECDRTHPVLAALAAYGDRLERTLARVDGYLTTAR</sequence>
<dbReference type="EMBL" id="CP045488">
    <property type="protein sequence ID" value="QFU82505.1"/>
    <property type="molecule type" value="Genomic_DNA"/>
</dbReference>
<keyword evidence="1" id="KW-0175">Coiled coil</keyword>
<protein>
    <recommendedName>
        <fullName evidence="2">DUF7260 domain-containing protein</fullName>
    </recommendedName>
</protein>
<keyword evidence="4" id="KW-1185">Reference proteome</keyword>
<dbReference type="RefSeq" id="WP_152940587.1">
    <property type="nucleotide sequence ID" value="NZ_CP045488.1"/>
</dbReference>
<dbReference type="Pfam" id="PF23921">
    <property type="entry name" value="DUF7260"/>
    <property type="match status" value="1"/>
</dbReference>
<accession>A0A5P9P2Y6</accession>
<evidence type="ECO:0000313" key="3">
    <source>
        <dbReference type="EMBL" id="QFU82505.1"/>
    </source>
</evidence>
<gene>
    <name evidence="3" type="ORF">GCU68_08215</name>
</gene>
<feature type="domain" description="DUF7260" evidence="2">
    <location>
        <begin position="8"/>
        <end position="248"/>
    </location>
</feature>
<evidence type="ECO:0000313" key="4">
    <source>
        <dbReference type="Proteomes" id="UP000326170"/>
    </source>
</evidence>
<feature type="coiled-coil region" evidence="1">
    <location>
        <begin position="145"/>
        <end position="172"/>
    </location>
</feature>
<name>A0A5P9P2Y6_9EURY</name>